<dbReference type="RefSeq" id="WP_218852854.1">
    <property type="nucleotide sequence ID" value="NZ_JACCBV010000001.1"/>
</dbReference>
<accession>A0A7Y9GLH0</accession>
<dbReference type="EC" id="2.4.1.83" evidence="9"/>
<protein>
    <submittedName>
        <fullName evidence="9">Dolichol-phosphate mannosyltransferase</fullName>
        <ecNumber evidence="9">2.4.1.83</ecNumber>
    </submittedName>
</protein>
<keyword evidence="5 6" id="KW-0472">Membrane</keyword>
<organism evidence="9 10">
    <name type="scientific">Microbacterium immunditiarum</name>
    <dbReference type="NCBI Taxonomy" id="337480"/>
    <lineage>
        <taxon>Bacteria</taxon>
        <taxon>Bacillati</taxon>
        <taxon>Actinomycetota</taxon>
        <taxon>Actinomycetes</taxon>
        <taxon>Micrococcales</taxon>
        <taxon>Microbacteriaceae</taxon>
        <taxon>Microbacterium</taxon>
    </lineage>
</organism>
<feature type="domain" description="GtrA/DPMS transmembrane" evidence="8">
    <location>
        <begin position="240"/>
        <end position="355"/>
    </location>
</feature>
<proteinExistence type="inferred from homology"/>
<keyword evidence="9" id="KW-0328">Glycosyltransferase</keyword>
<feature type="transmembrane region" description="Helical" evidence="6">
    <location>
        <begin position="330"/>
        <end position="350"/>
    </location>
</feature>
<gene>
    <name evidence="9" type="ORF">BJ991_000731</name>
</gene>
<evidence type="ECO:0000256" key="1">
    <source>
        <dbReference type="ARBA" id="ARBA00004141"/>
    </source>
</evidence>
<dbReference type="InterPro" id="IPR007267">
    <property type="entry name" value="GtrA_DPMS_TM"/>
</dbReference>
<feature type="transmembrane region" description="Helical" evidence="6">
    <location>
        <begin position="237"/>
        <end position="256"/>
    </location>
</feature>
<evidence type="ECO:0000259" key="8">
    <source>
        <dbReference type="Pfam" id="PF04138"/>
    </source>
</evidence>
<dbReference type="SUPFAM" id="SSF53448">
    <property type="entry name" value="Nucleotide-diphospho-sugar transferases"/>
    <property type="match status" value="1"/>
</dbReference>
<dbReference type="Proteomes" id="UP000576969">
    <property type="component" value="Unassembled WGS sequence"/>
</dbReference>
<comment type="similarity">
    <text evidence="2">Belongs to the glycosyltransferase 2 family.</text>
</comment>
<comment type="subcellular location">
    <subcellularLocation>
        <location evidence="1">Membrane</location>
        <topology evidence="1">Multi-pass membrane protein</topology>
    </subcellularLocation>
</comment>
<evidence type="ECO:0000256" key="3">
    <source>
        <dbReference type="ARBA" id="ARBA00022692"/>
    </source>
</evidence>
<keyword evidence="4 6" id="KW-1133">Transmembrane helix</keyword>
<dbReference type="InterPro" id="IPR029044">
    <property type="entry name" value="Nucleotide-diphossugar_trans"/>
</dbReference>
<dbReference type="Pfam" id="PF00535">
    <property type="entry name" value="Glycos_transf_2"/>
    <property type="match status" value="1"/>
</dbReference>
<dbReference type="PANTHER" id="PTHR48090">
    <property type="entry name" value="UNDECAPRENYL-PHOSPHATE 4-DEOXY-4-FORMAMIDO-L-ARABINOSE TRANSFERASE-RELATED"/>
    <property type="match status" value="1"/>
</dbReference>
<evidence type="ECO:0000256" key="6">
    <source>
        <dbReference type="SAM" id="Phobius"/>
    </source>
</evidence>
<feature type="transmembrane region" description="Helical" evidence="6">
    <location>
        <begin position="262"/>
        <end position="283"/>
    </location>
</feature>
<dbReference type="PANTHER" id="PTHR48090:SF7">
    <property type="entry name" value="RFBJ PROTEIN"/>
    <property type="match status" value="1"/>
</dbReference>
<keyword evidence="3 6" id="KW-0812">Transmembrane</keyword>
<sequence>MGATVQLSVIVPTYNEAPNVEELVRRVTKAIEGIDAEIVFVDDSTDDTPDVVRRVAASAAIPIRLIHREARTGGLGGAVLAGFAAAGSDACLVIDGDLQHPPETIPALYERFARGDVDVVIASRYAGGGTSHGLADRTRVLVSKTSTALTRSMFPIKLRDVSDPMTGFFLIDRRSVDQAILRPRGFKILLEILARRSMRVAEVPFDFAGRHAGESKASIRQGLHFLSQLTALRFGKMSLFAVIGGVGAIANVAIVWGLTQVGVGYIIAAIIAAEATIIGNFLLQERFVFHDMRESASAWWLRFAKSFSFNNAEALVRIPVIALMVESGHFSAVVATAITLVVAFIVRFVFHSLVVYAPRKPGAAPSRARQFVEELDAQAMSPGEL</sequence>
<dbReference type="GO" id="GO:0004582">
    <property type="term" value="F:dolichyl-phosphate beta-D-mannosyltransferase activity"/>
    <property type="evidence" value="ECO:0007669"/>
    <property type="project" value="UniProtKB-EC"/>
</dbReference>
<evidence type="ECO:0000256" key="4">
    <source>
        <dbReference type="ARBA" id="ARBA00022989"/>
    </source>
</evidence>
<name>A0A7Y9GLH0_9MICO</name>
<keyword evidence="9" id="KW-0808">Transferase</keyword>
<evidence type="ECO:0000256" key="5">
    <source>
        <dbReference type="ARBA" id="ARBA00023136"/>
    </source>
</evidence>
<dbReference type="GO" id="GO:0016020">
    <property type="term" value="C:membrane"/>
    <property type="evidence" value="ECO:0007669"/>
    <property type="project" value="UniProtKB-SubCell"/>
</dbReference>
<keyword evidence="10" id="KW-1185">Reference proteome</keyword>
<feature type="domain" description="Glycosyltransferase 2-like" evidence="7">
    <location>
        <begin position="8"/>
        <end position="168"/>
    </location>
</feature>
<dbReference type="EMBL" id="JACCBV010000001">
    <property type="protein sequence ID" value="NYE18703.1"/>
    <property type="molecule type" value="Genomic_DNA"/>
</dbReference>
<dbReference type="Gene3D" id="3.90.550.10">
    <property type="entry name" value="Spore Coat Polysaccharide Biosynthesis Protein SpsA, Chain A"/>
    <property type="match status" value="1"/>
</dbReference>
<comment type="caution">
    <text evidence="9">The sequence shown here is derived from an EMBL/GenBank/DDBJ whole genome shotgun (WGS) entry which is preliminary data.</text>
</comment>
<evidence type="ECO:0000313" key="9">
    <source>
        <dbReference type="EMBL" id="NYE18703.1"/>
    </source>
</evidence>
<evidence type="ECO:0000256" key="2">
    <source>
        <dbReference type="ARBA" id="ARBA00006739"/>
    </source>
</evidence>
<dbReference type="InterPro" id="IPR050256">
    <property type="entry name" value="Glycosyltransferase_2"/>
</dbReference>
<evidence type="ECO:0000313" key="10">
    <source>
        <dbReference type="Proteomes" id="UP000576969"/>
    </source>
</evidence>
<dbReference type="Pfam" id="PF04138">
    <property type="entry name" value="GtrA_DPMS_TM"/>
    <property type="match status" value="1"/>
</dbReference>
<dbReference type="InterPro" id="IPR001173">
    <property type="entry name" value="Glyco_trans_2-like"/>
</dbReference>
<evidence type="ECO:0000259" key="7">
    <source>
        <dbReference type="Pfam" id="PF00535"/>
    </source>
</evidence>
<reference evidence="9 10" key="1">
    <citation type="submission" date="2020-07" db="EMBL/GenBank/DDBJ databases">
        <title>Sequencing the genomes of 1000 actinobacteria strains.</title>
        <authorList>
            <person name="Klenk H.-P."/>
        </authorList>
    </citation>
    <scope>NUCLEOTIDE SEQUENCE [LARGE SCALE GENOMIC DNA]</scope>
    <source>
        <strain evidence="9 10">DSM 24662</strain>
    </source>
</reference>
<dbReference type="AlphaFoldDB" id="A0A7Y9GLH0"/>
<dbReference type="GO" id="GO:0000271">
    <property type="term" value="P:polysaccharide biosynthetic process"/>
    <property type="evidence" value="ECO:0007669"/>
    <property type="project" value="InterPro"/>
</dbReference>